<comment type="caution">
    <text evidence="2">The sequence shown here is derived from an EMBL/GenBank/DDBJ whole genome shotgun (WGS) entry which is preliminary data.</text>
</comment>
<feature type="compositionally biased region" description="Low complexity" evidence="1">
    <location>
        <begin position="18"/>
        <end position="35"/>
    </location>
</feature>
<proteinExistence type="predicted"/>
<feature type="compositionally biased region" description="Low complexity" evidence="1">
    <location>
        <begin position="89"/>
        <end position="117"/>
    </location>
</feature>
<sequence length="274" mass="26999">MQRLPGGHGAPSPRGRHSAAPASRTHRATAAARGGPDARGLRLLGLTVAVACTLALPLVASAGTLVDAGGTARRATGQLDGTGAERLSAEAAGRADADADTAAEAAGRAGGAPSEGPDSGGGDSGRPAAGPGGGSDAKAPDGPGDAESSRSHPLLGLGLATAARCGPELTSPDGIEAQTCVLTQGAETWARTYYRNATGRELSSVLSMMGPGGRSVRMHCAVGAQDEPGVCETPRERTQGEPGAYTAVTEFAASDGSGPLLLRSGSNFGRAQGR</sequence>
<name>A0ABW1BHZ5_9ACTN</name>
<accession>A0ABW1BHZ5</accession>
<feature type="region of interest" description="Disordered" evidence="1">
    <location>
        <begin position="1"/>
        <end position="37"/>
    </location>
</feature>
<evidence type="ECO:0000256" key="1">
    <source>
        <dbReference type="SAM" id="MobiDB-lite"/>
    </source>
</evidence>
<keyword evidence="3" id="KW-1185">Reference proteome</keyword>
<protein>
    <recommendedName>
        <fullName evidence="4">Serine/threonine protein kinase</fullName>
    </recommendedName>
</protein>
<dbReference type="Proteomes" id="UP001596112">
    <property type="component" value="Unassembled WGS sequence"/>
</dbReference>
<organism evidence="2 3">
    <name type="scientific">Streptomyces heilongjiangensis</name>
    <dbReference type="NCBI Taxonomy" id="945052"/>
    <lineage>
        <taxon>Bacteria</taxon>
        <taxon>Bacillati</taxon>
        <taxon>Actinomycetota</taxon>
        <taxon>Actinomycetes</taxon>
        <taxon>Kitasatosporales</taxon>
        <taxon>Streptomycetaceae</taxon>
        <taxon>Streptomyces</taxon>
    </lineage>
</organism>
<evidence type="ECO:0008006" key="4">
    <source>
        <dbReference type="Google" id="ProtNLM"/>
    </source>
</evidence>
<feature type="region of interest" description="Disordered" evidence="1">
    <location>
        <begin position="74"/>
        <end position="152"/>
    </location>
</feature>
<dbReference type="EMBL" id="JBHSNZ010000032">
    <property type="protein sequence ID" value="MFC5812283.1"/>
    <property type="molecule type" value="Genomic_DNA"/>
</dbReference>
<evidence type="ECO:0000313" key="3">
    <source>
        <dbReference type="Proteomes" id="UP001596112"/>
    </source>
</evidence>
<reference evidence="3" key="1">
    <citation type="journal article" date="2019" name="Int. J. Syst. Evol. Microbiol.">
        <title>The Global Catalogue of Microorganisms (GCM) 10K type strain sequencing project: providing services to taxonomists for standard genome sequencing and annotation.</title>
        <authorList>
            <consortium name="The Broad Institute Genomics Platform"/>
            <consortium name="The Broad Institute Genome Sequencing Center for Infectious Disease"/>
            <person name="Wu L."/>
            <person name="Ma J."/>
        </authorList>
    </citation>
    <scope>NUCLEOTIDE SEQUENCE [LARGE SCALE GENOMIC DNA]</scope>
    <source>
        <strain evidence="3">JCM 9918</strain>
    </source>
</reference>
<gene>
    <name evidence="2" type="ORF">ACFQGO_33035</name>
</gene>
<dbReference type="RefSeq" id="WP_380969227.1">
    <property type="nucleotide sequence ID" value="NZ_JAQOSL010000061.1"/>
</dbReference>
<feature type="compositionally biased region" description="Gly residues" evidence="1">
    <location>
        <begin position="118"/>
        <end position="135"/>
    </location>
</feature>
<evidence type="ECO:0000313" key="2">
    <source>
        <dbReference type="EMBL" id="MFC5812283.1"/>
    </source>
</evidence>
<feature type="compositionally biased region" description="Low complexity" evidence="1">
    <location>
        <begin position="136"/>
        <end position="146"/>
    </location>
</feature>